<protein>
    <recommendedName>
        <fullName evidence="4">DUF2330 domain-containing protein</fullName>
    </recommendedName>
</protein>
<organism evidence="2 3">
    <name type="scientific">Amylibacter marinus</name>
    <dbReference type="NCBI Taxonomy" id="1475483"/>
    <lineage>
        <taxon>Bacteria</taxon>
        <taxon>Pseudomonadati</taxon>
        <taxon>Pseudomonadota</taxon>
        <taxon>Alphaproteobacteria</taxon>
        <taxon>Rhodobacterales</taxon>
        <taxon>Paracoccaceae</taxon>
        <taxon>Amylibacter</taxon>
    </lineage>
</organism>
<keyword evidence="3" id="KW-1185">Reference proteome</keyword>
<comment type="caution">
    <text evidence="2">The sequence shown here is derived from an EMBL/GenBank/DDBJ whole genome shotgun (WGS) entry which is preliminary data.</text>
</comment>
<proteinExistence type="predicted"/>
<evidence type="ECO:0000313" key="2">
    <source>
        <dbReference type="EMBL" id="GLQ33818.1"/>
    </source>
</evidence>
<dbReference type="RefSeq" id="WP_284375093.1">
    <property type="nucleotide sequence ID" value="NZ_BSNN01000001.1"/>
</dbReference>
<feature type="signal peptide" evidence="1">
    <location>
        <begin position="1"/>
        <end position="19"/>
    </location>
</feature>
<dbReference type="InterPro" id="IPR019283">
    <property type="entry name" value="DUF2330"/>
</dbReference>
<dbReference type="EMBL" id="BSNN01000001">
    <property type="protein sequence ID" value="GLQ33818.1"/>
    <property type="molecule type" value="Genomic_DNA"/>
</dbReference>
<dbReference type="Pfam" id="PF10092">
    <property type="entry name" value="DUF2330"/>
    <property type="match status" value="1"/>
</dbReference>
<evidence type="ECO:0000313" key="3">
    <source>
        <dbReference type="Proteomes" id="UP001156694"/>
    </source>
</evidence>
<sequence>MRLFAILIAFVAVANSANAFCGFYVAKADGELFNEASKVIFVRDGRKSTITMSSDYRGPAKDFAMIVPTPKVLKREQVKTVSTKTVNHLDAYTAPRLVEYFDNDPCRPPIVLETVLSSAPMKKGAAAKRKAGARALGVTIKAEYAVGIYDISILAAKQSNGLVTFLRQENYKIPDGAEPALDHYIKNGMKFFVARVNLIRHAKSKYIELEPLQIKFKSSKFMLPIQLGKVNSAGTQDMLMLALTRTGQVETKNYATKKIPSNVNIPSFVESEFANFYKSMFAKSVGKSGIVMEYAWDMAWCDPCAADPLSVAQLQELGVDWLKGQTKGPARDVFVTRLHARYSKDTMQQDLEFKETKNRANFQGRYVMNQPFTGAMNCPMAKDYITRKRRDIQHEAQMLADITGWSMGSINKKIAQSVPRKFR</sequence>
<dbReference type="Proteomes" id="UP001156694">
    <property type="component" value="Unassembled WGS sequence"/>
</dbReference>
<feature type="chain" id="PRO_5046220782" description="DUF2330 domain-containing protein" evidence="1">
    <location>
        <begin position="20"/>
        <end position="423"/>
    </location>
</feature>
<evidence type="ECO:0000256" key="1">
    <source>
        <dbReference type="SAM" id="SignalP"/>
    </source>
</evidence>
<keyword evidence="1" id="KW-0732">Signal</keyword>
<gene>
    <name evidence="2" type="ORF">GCM10007939_01010</name>
</gene>
<name>A0ABQ5VQY0_9RHOB</name>
<accession>A0ABQ5VQY0</accession>
<evidence type="ECO:0008006" key="4">
    <source>
        <dbReference type="Google" id="ProtNLM"/>
    </source>
</evidence>
<reference evidence="3" key="1">
    <citation type="journal article" date="2019" name="Int. J. Syst. Evol. Microbiol.">
        <title>The Global Catalogue of Microorganisms (GCM) 10K type strain sequencing project: providing services to taxonomists for standard genome sequencing and annotation.</title>
        <authorList>
            <consortium name="The Broad Institute Genomics Platform"/>
            <consortium name="The Broad Institute Genome Sequencing Center for Infectious Disease"/>
            <person name="Wu L."/>
            <person name="Ma J."/>
        </authorList>
    </citation>
    <scope>NUCLEOTIDE SEQUENCE [LARGE SCALE GENOMIC DNA]</scope>
    <source>
        <strain evidence="3">NBRC 110140</strain>
    </source>
</reference>